<dbReference type="EMBL" id="MU069923">
    <property type="protein sequence ID" value="KAF5831774.1"/>
    <property type="molecule type" value="Genomic_DNA"/>
</dbReference>
<evidence type="ECO:0000256" key="7">
    <source>
        <dbReference type="ARBA" id="ARBA00022801"/>
    </source>
</evidence>
<feature type="compositionally biased region" description="Low complexity" evidence="11">
    <location>
        <begin position="165"/>
        <end position="177"/>
    </location>
</feature>
<keyword evidence="5" id="KW-0479">Metal-binding</keyword>
<dbReference type="PANTHER" id="PTHR15822:SF4">
    <property type="entry name" value="TYROSYL-DNA PHOSPHODIESTERASE 2"/>
    <property type="match status" value="1"/>
</dbReference>
<keyword evidence="10" id="KW-0539">Nucleus</keyword>
<evidence type="ECO:0000256" key="9">
    <source>
        <dbReference type="ARBA" id="ARBA00023204"/>
    </source>
</evidence>
<dbReference type="Gene3D" id="3.60.10.10">
    <property type="entry name" value="Endonuclease/exonuclease/phosphatase"/>
    <property type="match status" value="1"/>
</dbReference>
<evidence type="ECO:0000256" key="11">
    <source>
        <dbReference type="SAM" id="MobiDB-lite"/>
    </source>
</evidence>
<keyword evidence="6" id="KW-0227">DNA damage</keyword>
<sequence length="288" mass="32197">MSTTIDLTGEEDGRHSMQQSDEAQRQAIMAFARSKLDSGPPGPVHEPGDKISEHAGSNKRARSQEQGQNSEATASVNCEQQPTQAVPKQCPAQPKNSMNDMLNILRLEREERQRQRQRREAQETPGMQSATDAEQLQQQQPERRGSQDNGSVQHKRKREYQNPCASTSSGTPPSTTATILSYNVWFDPDGMEERMEGLGKEVERAGWPDIILLQEVTLSALNCFSQASWCKRYTLMPLPDPPTAYFTLTLARTDTVRVGTRERVPFPNSCQVQVGSYGFEEFALLVVP</sequence>
<keyword evidence="9" id="KW-0234">DNA repair</keyword>
<evidence type="ECO:0000256" key="2">
    <source>
        <dbReference type="ARBA" id="ARBA00001946"/>
    </source>
</evidence>
<reference evidence="12" key="1">
    <citation type="submission" date="2017-08" db="EMBL/GenBank/DDBJ databases">
        <authorList>
            <person name="Polle J.E."/>
            <person name="Barry K."/>
            <person name="Cushman J."/>
            <person name="Schmutz J."/>
            <person name="Tran D."/>
            <person name="Hathwaick L.T."/>
            <person name="Yim W.C."/>
            <person name="Jenkins J."/>
            <person name="Mckie-Krisberg Z.M."/>
            <person name="Prochnik S."/>
            <person name="Lindquist E."/>
            <person name="Dockter R.B."/>
            <person name="Adam C."/>
            <person name="Molina H."/>
            <person name="Bunkerborg J."/>
            <person name="Jin E."/>
            <person name="Buchheim M."/>
            <person name="Magnuson J."/>
        </authorList>
    </citation>
    <scope>NUCLEOTIDE SEQUENCE</scope>
    <source>
        <strain evidence="12">CCAP 19/18</strain>
    </source>
</reference>
<keyword evidence="8" id="KW-0460">Magnesium</keyword>
<gene>
    <name evidence="12" type="ORF">DUNSADRAFT_12612</name>
</gene>
<keyword evidence="7" id="KW-0378">Hydrolase</keyword>
<feature type="compositionally biased region" description="Basic and acidic residues" evidence="11">
    <location>
        <begin position="111"/>
        <end position="122"/>
    </location>
</feature>
<protein>
    <recommendedName>
        <fullName evidence="14">Endonuclease/exonuclease/phosphatase domain-containing protein</fullName>
    </recommendedName>
</protein>
<evidence type="ECO:0000313" key="13">
    <source>
        <dbReference type="Proteomes" id="UP000815325"/>
    </source>
</evidence>
<evidence type="ECO:0000313" key="12">
    <source>
        <dbReference type="EMBL" id="KAF5831774.1"/>
    </source>
</evidence>
<proteinExistence type="predicted"/>
<feature type="compositionally biased region" description="Polar residues" evidence="11">
    <location>
        <begin position="64"/>
        <end position="86"/>
    </location>
</feature>
<organism evidence="12 13">
    <name type="scientific">Dunaliella salina</name>
    <name type="common">Green alga</name>
    <name type="synonym">Protococcus salinus</name>
    <dbReference type="NCBI Taxonomy" id="3046"/>
    <lineage>
        <taxon>Eukaryota</taxon>
        <taxon>Viridiplantae</taxon>
        <taxon>Chlorophyta</taxon>
        <taxon>core chlorophytes</taxon>
        <taxon>Chlorophyceae</taxon>
        <taxon>CS clade</taxon>
        <taxon>Chlamydomonadales</taxon>
        <taxon>Dunaliellaceae</taxon>
        <taxon>Dunaliella</taxon>
    </lineage>
</organism>
<dbReference type="PANTHER" id="PTHR15822">
    <property type="entry name" value="TRAF AND TNF RECEPTOR-ASSOCIATED PROTEIN"/>
    <property type="match status" value="1"/>
</dbReference>
<comment type="caution">
    <text evidence="12">The sequence shown here is derived from an EMBL/GenBank/DDBJ whole genome shotgun (WGS) entry which is preliminary data.</text>
</comment>
<name>A0ABQ7GB04_DUNSA</name>
<evidence type="ECO:0000256" key="4">
    <source>
        <dbReference type="ARBA" id="ARBA00022722"/>
    </source>
</evidence>
<dbReference type="InterPro" id="IPR036691">
    <property type="entry name" value="Endo/exonu/phosph_ase_sf"/>
</dbReference>
<evidence type="ECO:0000256" key="10">
    <source>
        <dbReference type="ARBA" id="ARBA00023242"/>
    </source>
</evidence>
<dbReference type="InterPro" id="IPR051547">
    <property type="entry name" value="TDP2-like"/>
</dbReference>
<keyword evidence="13" id="KW-1185">Reference proteome</keyword>
<evidence type="ECO:0000256" key="1">
    <source>
        <dbReference type="ARBA" id="ARBA00001936"/>
    </source>
</evidence>
<evidence type="ECO:0000256" key="5">
    <source>
        <dbReference type="ARBA" id="ARBA00022723"/>
    </source>
</evidence>
<evidence type="ECO:0000256" key="3">
    <source>
        <dbReference type="ARBA" id="ARBA00004123"/>
    </source>
</evidence>
<keyword evidence="4" id="KW-0540">Nuclease</keyword>
<dbReference type="Proteomes" id="UP000815325">
    <property type="component" value="Unassembled WGS sequence"/>
</dbReference>
<comment type="cofactor">
    <cofactor evidence="2">
        <name>Mg(2+)</name>
        <dbReference type="ChEBI" id="CHEBI:18420"/>
    </cofactor>
</comment>
<evidence type="ECO:0008006" key="14">
    <source>
        <dbReference type="Google" id="ProtNLM"/>
    </source>
</evidence>
<comment type="cofactor">
    <cofactor evidence="1">
        <name>Mn(2+)</name>
        <dbReference type="ChEBI" id="CHEBI:29035"/>
    </cofactor>
</comment>
<accession>A0ABQ7GB04</accession>
<feature type="region of interest" description="Disordered" evidence="11">
    <location>
        <begin position="1"/>
        <end position="98"/>
    </location>
</feature>
<evidence type="ECO:0000256" key="6">
    <source>
        <dbReference type="ARBA" id="ARBA00022763"/>
    </source>
</evidence>
<comment type="subcellular location">
    <subcellularLocation>
        <location evidence="3">Nucleus</location>
    </subcellularLocation>
</comment>
<feature type="compositionally biased region" description="Polar residues" evidence="11">
    <location>
        <begin position="125"/>
        <end position="140"/>
    </location>
</feature>
<feature type="region of interest" description="Disordered" evidence="11">
    <location>
        <begin position="111"/>
        <end position="177"/>
    </location>
</feature>
<dbReference type="SUPFAM" id="SSF56219">
    <property type="entry name" value="DNase I-like"/>
    <property type="match status" value="1"/>
</dbReference>
<evidence type="ECO:0000256" key="8">
    <source>
        <dbReference type="ARBA" id="ARBA00022842"/>
    </source>
</evidence>